<comment type="subcellular location">
    <subcellularLocation>
        <location evidence="1">Nucleus</location>
    </subcellularLocation>
</comment>
<keyword evidence="5" id="KW-1185">Reference proteome</keyword>
<dbReference type="STRING" id="578455.G2RCB2"/>
<dbReference type="EMBL" id="CP003013">
    <property type="protein sequence ID" value="AEO70547.1"/>
    <property type="molecule type" value="Genomic_DNA"/>
</dbReference>
<reference evidence="4 5" key="1">
    <citation type="journal article" date="2011" name="Nat. Biotechnol.">
        <title>Comparative genomic analysis of the thermophilic biomass-degrading fungi Myceliophthora thermophila and Thielavia terrestris.</title>
        <authorList>
            <person name="Berka R.M."/>
            <person name="Grigoriev I.V."/>
            <person name="Otillar R."/>
            <person name="Salamov A."/>
            <person name="Grimwood J."/>
            <person name="Reid I."/>
            <person name="Ishmael N."/>
            <person name="John T."/>
            <person name="Darmond C."/>
            <person name="Moisan M.-C."/>
            <person name="Henrissat B."/>
            <person name="Coutinho P.M."/>
            <person name="Lombard V."/>
            <person name="Natvig D.O."/>
            <person name="Lindquist E."/>
            <person name="Schmutz J."/>
            <person name="Lucas S."/>
            <person name="Harris P."/>
            <person name="Powlowski J."/>
            <person name="Bellemare A."/>
            <person name="Taylor D."/>
            <person name="Butler G."/>
            <person name="de Vries R.P."/>
            <person name="Allijn I.E."/>
            <person name="van den Brink J."/>
            <person name="Ushinsky S."/>
            <person name="Storms R."/>
            <person name="Powell A.J."/>
            <person name="Paulsen I.T."/>
            <person name="Elbourne L.D.H."/>
            <person name="Baker S.E."/>
            <person name="Magnuson J."/>
            <person name="LaBoissiere S."/>
            <person name="Clutterbuck A.J."/>
            <person name="Martinez D."/>
            <person name="Wogulis M."/>
            <person name="de Leon A.L."/>
            <person name="Rey M.W."/>
            <person name="Tsang A."/>
        </authorList>
    </citation>
    <scope>NUCLEOTIDE SEQUENCE [LARGE SCALE GENOMIC DNA]</scope>
    <source>
        <strain evidence="5">ATCC 38088 / NRRL 8126</strain>
    </source>
</reference>
<evidence type="ECO:0000259" key="3">
    <source>
        <dbReference type="Pfam" id="PF04082"/>
    </source>
</evidence>
<dbReference type="Proteomes" id="UP000008181">
    <property type="component" value="Chromosome 5"/>
</dbReference>
<dbReference type="InterPro" id="IPR007219">
    <property type="entry name" value="XnlR_reg_dom"/>
</dbReference>
<feature type="non-terminal residue" evidence="4">
    <location>
        <position position="355"/>
    </location>
</feature>
<proteinExistence type="predicted"/>
<dbReference type="AlphaFoldDB" id="G2RCB2"/>
<dbReference type="KEGG" id="ttt:THITE_2010699"/>
<dbReference type="InterPro" id="IPR050613">
    <property type="entry name" value="Sec_Metabolite_Reg"/>
</dbReference>
<dbReference type="GO" id="GO:0008270">
    <property type="term" value="F:zinc ion binding"/>
    <property type="evidence" value="ECO:0007669"/>
    <property type="project" value="InterPro"/>
</dbReference>
<dbReference type="eggNOG" id="ENOG502SJ9D">
    <property type="taxonomic scope" value="Eukaryota"/>
</dbReference>
<gene>
    <name evidence="4" type="ORF">THITE_2010699</name>
</gene>
<dbReference type="GO" id="GO:0003677">
    <property type="term" value="F:DNA binding"/>
    <property type="evidence" value="ECO:0007669"/>
    <property type="project" value="InterPro"/>
</dbReference>
<feature type="non-terminal residue" evidence="4">
    <location>
        <position position="1"/>
    </location>
</feature>
<dbReference type="PANTHER" id="PTHR31001:SF90">
    <property type="entry name" value="CENTROMERE DNA-BINDING PROTEIN COMPLEX CBF3 SUBUNIT B"/>
    <property type="match status" value="1"/>
</dbReference>
<sequence length="355" mass="40045">VWMMSKEQATALLQDYLDHVYPLLPVIHGPSTRNLVNDFYSRLSRGEQITPQHGALILSVGAVSAYFWQPDAHQHSRFASPEEAGQLSLIWRNWASNIMTESHGTSLEGVQAWTILSFAIHNVDSGCTQRFRFLHNCAIHAARELGVHLVDSPRSQAGDDRIGRELKRRIWWYLATSDWMLGFIGGPTEGIYSVLPRHMSVRYPRNLNDNDLATWDESMTAPLNVHTQLSFILQRIRIAEITRAILDSRPAGSPDADTLDYDQVLALDRLFEQAVADLPPFYQIRHDSPVQPEPLDTLGLQRVLIQLGLLSRRARLHRPFLLLQGAAADPRHRQSRETCLACARAVVAISIGVIE</sequence>
<dbReference type="Pfam" id="PF04082">
    <property type="entry name" value="Fungal_trans"/>
    <property type="match status" value="1"/>
</dbReference>
<evidence type="ECO:0000256" key="2">
    <source>
        <dbReference type="ARBA" id="ARBA00023242"/>
    </source>
</evidence>
<organism evidence="4 5">
    <name type="scientific">Thermothielavioides terrestris (strain ATCC 38088 / NRRL 8126)</name>
    <name type="common">Thielavia terrestris</name>
    <dbReference type="NCBI Taxonomy" id="578455"/>
    <lineage>
        <taxon>Eukaryota</taxon>
        <taxon>Fungi</taxon>
        <taxon>Dikarya</taxon>
        <taxon>Ascomycota</taxon>
        <taxon>Pezizomycotina</taxon>
        <taxon>Sordariomycetes</taxon>
        <taxon>Sordariomycetidae</taxon>
        <taxon>Sordariales</taxon>
        <taxon>Chaetomiaceae</taxon>
        <taxon>Thermothielavioides</taxon>
        <taxon>Thermothielavioides terrestris</taxon>
    </lineage>
</organism>
<accession>G2RCB2</accession>
<dbReference type="PANTHER" id="PTHR31001">
    <property type="entry name" value="UNCHARACTERIZED TRANSCRIPTIONAL REGULATORY PROTEIN"/>
    <property type="match status" value="1"/>
</dbReference>
<evidence type="ECO:0000313" key="4">
    <source>
        <dbReference type="EMBL" id="AEO70547.1"/>
    </source>
</evidence>
<dbReference type="CDD" id="cd12148">
    <property type="entry name" value="fungal_TF_MHR"/>
    <property type="match status" value="1"/>
</dbReference>
<dbReference type="RefSeq" id="XP_003656883.1">
    <property type="nucleotide sequence ID" value="XM_003656835.1"/>
</dbReference>
<protein>
    <recommendedName>
        <fullName evidence="3">Xylanolytic transcriptional activator regulatory domain-containing protein</fullName>
    </recommendedName>
</protein>
<dbReference type="HOGENOM" id="CLU_782042_0_0_1"/>
<evidence type="ECO:0000256" key="1">
    <source>
        <dbReference type="ARBA" id="ARBA00004123"/>
    </source>
</evidence>
<dbReference type="GO" id="GO:0006351">
    <property type="term" value="P:DNA-templated transcription"/>
    <property type="evidence" value="ECO:0007669"/>
    <property type="project" value="InterPro"/>
</dbReference>
<feature type="domain" description="Xylanolytic transcriptional activator regulatory" evidence="3">
    <location>
        <begin position="13"/>
        <end position="247"/>
    </location>
</feature>
<dbReference type="GO" id="GO:0005634">
    <property type="term" value="C:nucleus"/>
    <property type="evidence" value="ECO:0007669"/>
    <property type="project" value="UniProtKB-SubCell"/>
</dbReference>
<evidence type="ECO:0000313" key="5">
    <source>
        <dbReference type="Proteomes" id="UP000008181"/>
    </source>
</evidence>
<keyword evidence="2" id="KW-0539">Nucleus</keyword>
<dbReference type="OrthoDB" id="3014581at2759"/>
<dbReference type="GeneID" id="11519469"/>
<name>G2RCB2_THETT</name>